<feature type="region of interest" description="Disordered" evidence="1">
    <location>
        <begin position="82"/>
        <end position="149"/>
    </location>
</feature>
<evidence type="ECO:0000313" key="4">
    <source>
        <dbReference type="Proteomes" id="UP001055868"/>
    </source>
</evidence>
<organism evidence="3 4">
    <name type="scientific">Brachybacterium kimchii</name>
    <dbReference type="NCBI Taxonomy" id="2942909"/>
    <lineage>
        <taxon>Bacteria</taxon>
        <taxon>Bacillati</taxon>
        <taxon>Actinomycetota</taxon>
        <taxon>Actinomycetes</taxon>
        <taxon>Micrococcales</taxon>
        <taxon>Dermabacteraceae</taxon>
        <taxon>Brachybacterium</taxon>
    </lineage>
</organism>
<keyword evidence="2" id="KW-0812">Transmembrane</keyword>
<reference evidence="3" key="1">
    <citation type="submission" date="2022-05" db="EMBL/GenBank/DDBJ databases">
        <title>Genomic analysis of Brachybacterium sp. CBA3104.</title>
        <authorList>
            <person name="Roh S.W."/>
            <person name="Kim Y.B."/>
            <person name="Kim Y."/>
        </authorList>
    </citation>
    <scope>NUCLEOTIDE SEQUENCE</scope>
    <source>
        <strain evidence="3">CBA3104</strain>
    </source>
</reference>
<gene>
    <name evidence="3" type="ORF">M4486_18790</name>
</gene>
<evidence type="ECO:0000256" key="1">
    <source>
        <dbReference type="SAM" id="MobiDB-lite"/>
    </source>
</evidence>
<dbReference type="EMBL" id="CP097218">
    <property type="protein sequence ID" value="UQN29649.1"/>
    <property type="molecule type" value="Genomic_DNA"/>
</dbReference>
<sequence length="308" mass="32909">MAGSPGPEEDTPSLPDLSDSSQRESLPDYSAQGRDVSAPYARPDETGRSRARVIVITVIVCAVVLIAVIALILSQTVFKQMTGDDSHTPTAAASRSSSGEGEYVPDPKDPDLAPPPPIFTQKPTTDCSIPDGSSGDVSSSGRTVRGGHLEYTRPDGWTYPWSDQALPYMTNVNGYGRLVENNWYSVVNVGSVEWPESEGKYPGDEKAAIAIFQCYATTAGVLAEFGENPTVTDYRSEKTTVDGHDAWIVQATYHFEDPSQLQDTSASIVTAIVVDSDDGPQAVASDVAADVPEHAEALDQIIKSLKVV</sequence>
<dbReference type="Proteomes" id="UP001055868">
    <property type="component" value="Chromosome"/>
</dbReference>
<proteinExistence type="predicted"/>
<evidence type="ECO:0008006" key="5">
    <source>
        <dbReference type="Google" id="ProtNLM"/>
    </source>
</evidence>
<evidence type="ECO:0000313" key="3">
    <source>
        <dbReference type="EMBL" id="UQN29649.1"/>
    </source>
</evidence>
<keyword evidence="4" id="KW-1185">Reference proteome</keyword>
<feature type="transmembrane region" description="Helical" evidence="2">
    <location>
        <begin position="53"/>
        <end position="73"/>
    </location>
</feature>
<dbReference type="RefSeq" id="WP_249478841.1">
    <property type="nucleotide sequence ID" value="NZ_CP097218.1"/>
</dbReference>
<keyword evidence="2" id="KW-1133">Transmembrane helix</keyword>
<evidence type="ECO:0000256" key="2">
    <source>
        <dbReference type="SAM" id="Phobius"/>
    </source>
</evidence>
<keyword evidence="2" id="KW-0472">Membrane</keyword>
<feature type="region of interest" description="Disordered" evidence="1">
    <location>
        <begin position="1"/>
        <end position="46"/>
    </location>
</feature>
<feature type="compositionally biased region" description="Low complexity" evidence="1">
    <location>
        <begin position="131"/>
        <end position="143"/>
    </location>
</feature>
<accession>A0ABY4N6A6</accession>
<protein>
    <recommendedName>
        <fullName evidence="5">PknH-like extracellular domain-containing protein</fullName>
    </recommendedName>
</protein>
<name>A0ABY4N6A6_9MICO</name>